<keyword evidence="1" id="KW-0472">Membrane</keyword>
<proteinExistence type="predicted"/>
<dbReference type="PANTHER" id="PTHR34989:SF1">
    <property type="entry name" value="PROTEIN HDED"/>
    <property type="match status" value="1"/>
</dbReference>
<reference evidence="2 3" key="1">
    <citation type="submission" date="2017-11" db="EMBL/GenBank/DDBJ databases">
        <title>Genomic Encyclopedia of Archaeal and Bacterial Type Strains, Phase II (KMG-II): From Individual Species to Whole Genera.</title>
        <authorList>
            <person name="Goeker M."/>
        </authorList>
    </citation>
    <scope>NUCLEOTIDE SEQUENCE [LARGE SCALE GENOMIC DNA]</scope>
    <source>
        <strain evidence="2 3">DSM 25625</strain>
    </source>
</reference>
<dbReference type="InterPro" id="IPR052712">
    <property type="entry name" value="Acid_resist_chaperone_HdeD"/>
</dbReference>
<dbReference type="OrthoDB" id="3238356at2"/>
<feature type="transmembrane region" description="Helical" evidence="1">
    <location>
        <begin position="30"/>
        <end position="51"/>
    </location>
</feature>
<evidence type="ECO:0000313" key="3">
    <source>
        <dbReference type="Proteomes" id="UP000230161"/>
    </source>
</evidence>
<protein>
    <submittedName>
        <fullName evidence="2">Uncharacterized membrane protein HdeD (DUF308 family)</fullName>
    </submittedName>
</protein>
<dbReference type="AlphaFoldDB" id="A0A2M9BYW5"/>
<keyword evidence="1" id="KW-1133">Transmembrane helix</keyword>
<evidence type="ECO:0000256" key="1">
    <source>
        <dbReference type="SAM" id="Phobius"/>
    </source>
</evidence>
<dbReference type="GO" id="GO:0005886">
    <property type="term" value="C:plasma membrane"/>
    <property type="evidence" value="ECO:0007669"/>
    <property type="project" value="TreeGrafter"/>
</dbReference>
<feature type="transmembrane region" description="Helical" evidence="1">
    <location>
        <begin position="113"/>
        <end position="133"/>
    </location>
</feature>
<keyword evidence="3" id="KW-1185">Reference proteome</keyword>
<dbReference type="RefSeq" id="WP_100343793.1">
    <property type="nucleotide sequence ID" value="NZ_PGFB01000002.1"/>
</dbReference>
<dbReference type="Proteomes" id="UP000230161">
    <property type="component" value="Unassembled WGS sequence"/>
</dbReference>
<feature type="transmembrane region" description="Helical" evidence="1">
    <location>
        <begin position="169"/>
        <end position="191"/>
    </location>
</feature>
<dbReference type="InterPro" id="IPR005325">
    <property type="entry name" value="DUF308_memb"/>
</dbReference>
<dbReference type="Pfam" id="PF03729">
    <property type="entry name" value="DUF308"/>
    <property type="match status" value="2"/>
</dbReference>
<feature type="transmembrane region" description="Helical" evidence="1">
    <location>
        <begin position="89"/>
        <end position="107"/>
    </location>
</feature>
<organism evidence="2 3">
    <name type="scientific">Compostimonas suwonensis</name>
    <dbReference type="NCBI Taxonomy" id="1048394"/>
    <lineage>
        <taxon>Bacteria</taxon>
        <taxon>Bacillati</taxon>
        <taxon>Actinomycetota</taxon>
        <taxon>Actinomycetes</taxon>
        <taxon>Micrococcales</taxon>
        <taxon>Microbacteriaceae</taxon>
        <taxon>Compostimonas</taxon>
    </lineage>
</organism>
<feature type="transmembrane region" description="Helical" evidence="1">
    <location>
        <begin position="145"/>
        <end position="163"/>
    </location>
</feature>
<evidence type="ECO:0000313" key="2">
    <source>
        <dbReference type="EMBL" id="PJJ63260.1"/>
    </source>
</evidence>
<dbReference type="EMBL" id="PGFB01000002">
    <property type="protein sequence ID" value="PJJ63260.1"/>
    <property type="molecule type" value="Genomic_DNA"/>
</dbReference>
<dbReference type="PANTHER" id="PTHR34989">
    <property type="entry name" value="PROTEIN HDED"/>
    <property type="match status" value="1"/>
</dbReference>
<comment type="caution">
    <text evidence="2">The sequence shown here is derived from an EMBL/GenBank/DDBJ whole genome shotgun (WGS) entry which is preliminary data.</text>
</comment>
<keyword evidence="1" id="KW-0812">Transmembrane</keyword>
<gene>
    <name evidence="2" type="ORF">CLV54_0918</name>
</gene>
<feature type="transmembrane region" description="Helical" evidence="1">
    <location>
        <begin position="57"/>
        <end position="77"/>
    </location>
</feature>
<accession>A0A2M9BYW5</accession>
<name>A0A2M9BYW5_9MICO</name>
<sequence>MSQASPSADAFLSSFSLNAQKLTQQTITTIRLVFGISGLVALVIGVLVLVWPGATLQVVAVLFGLYFLIVGVVRAAIGIFGKDLSGGIRALDIILGVLLVIAGVFALKNPLDSIAILGILIGLGWIIEGVVALAESGSGASSRGLAIFFGIVSLIAGIIVLFVPLGTVAVLVLFGGISLIVIGLIGIVRAFTFGRKAKAA</sequence>